<evidence type="ECO:0000256" key="1">
    <source>
        <dbReference type="SAM" id="MobiDB-lite"/>
    </source>
</evidence>
<name>A0A9Q3BIG3_9BASI</name>
<dbReference type="Proteomes" id="UP000765509">
    <property type="component" value="Unassembled WGS sequence"/>
</dbReference>
<accession>A0A9Q3BIG3</accession>
<proteinExistence type="predicted"/>
<feature type="region of interest" description="Disordered" evidence="1">
    <location>
        <begin position="17"/>
        <end position="43"/>
    </location>
</feature>
<dbReference type="AlphaFoldDB" id="A0A9Q3BIG3"/>
<comment type="caution">
    <text evidence="2">The sequence shown here is derived from an EMBL/GenBank/DDBJ whole genome shotgun (WGS) entry which is preliminary data.</text>
</comment>
<evidence type="ECO:0000313" key="2">
    <source>
        <dbReference type="EMBL" id="MBW0466336.1"/>
    </source>
</evidence>
<feature type="compositionally biased region" description="Low complexity" evidence="1">
    <location>
        <begin position="28"/>
        <end position="43"/>
    </location>
</feature>
<dbReference type="EMBL" id="AVOT02001269">
    <property type="protein sequence ID" value="MBW0466336.1"/>
    <property type="molecule type" value="Genomic_DNA"/>
</dbReference>
<evidence type="ECO:0000313" key="3">
    <source>
        <dbReference type="Proteomes" id="UP000765509"/>
    </source>
</evidence>
<organism evidence="2 3">
    <name type="scientific">Austropuccinia psidii MF-1</name>
    <dbReference type="NCBI Taxonomy" id="1389203"/>
    <lineage>
        <taxon>Eukaryota</taxon>
        <taxon>Fungi</taxon>
        <taxon>Dikarya</taxon>
        <taxon>Basidiomycota</taxon>
        <taxon>Pucciniomycotina</taxon>
        <taxon>Pucciniomycetes</taxon>
        <taxon>Pucciniales</taxon>
        <taxon>Sphaerophragmiaceae</taxon>
        <taxon>Austropuccinia</taxon>
    </lineage>
</organism>
<gene>
    <name evidence="2" type="ORF">O181_006051</name>
</gene>
<sequence length="83" mass="9488">MTPLTFTDFPRKPIVRKGHIRQNLQTDSSNPPTQSQTKQPPSNIRNLTVTARPFEFPEYLWGLDHSQYNFSQQLGGSVALFVL</sequence>
<protein>
    <submittedName>
        <fullName evidence="2">Uncharacterized protein</fullName>
    </submittedName>
</protein>
<keyword evidence="3" id="KW-1185">Reference proteome</keyword>
<reference evidence="2" key="1">
    <citation type="submission" date="2021-03" db="EMBL/GenBank/DDBJ databases">
        <title>Draft genome sequence of rust myrtle Austropuccinia psidii MF-1, a brazilian biotype.</title>
        <authorList>
            <person name="Quecine M.C."/>
            <person name="Pachon D.M.R."/>
            <person name="Bonatelli M.L."/>
            <person name="Correr F.H."/>
            <person name="Franceschini L.M."/>
            <person name="Leite T.F."/>
            <person name="Margarido G.R.A."/>
            <person name="Almeida C.A."/>
            <person name="Ferrarezi J.A."/>
            <person name="Labate C.A."/>
        </authorList>
    </citation>
    <scope>NUCLEOTIDE SEQUENCE</scope>
    <source>
        <strain evidence="2">MF-1</strain>
    </source>
</reference>